<reference evidence="8" key="1">
    <citation type="journal article" date="2014" name="Appl. Environ. Microbiol.">
        <title>Detection and genomic characterization of motility in Lactobacillus curvatus: confirmation of motility in a species outside the Lactobacillus salivarius clade.</title>
        <authorList>
            <person name="Cousin F.J."/>
            <person name="Lynch S.M."/>
            <person name="Harris H.M."/>
            <person name="McCann A."/>
            <person name="Lynch D.B."/>
            <person name="Neville B.A."/>
            <person name="Irisawa T."/>
            <person name="Okada S."/>
            <person name="Endo A."/>
            <person name="O'Toole P.W."/>
        </authorList>
    </citation>
    <scope>NUCLEOTIDE SEQUENCE</scope>
    <source>
        <strain evidence="8">DSM 18630</strain>
    </source>
</reference>
<keyword evidence="8" id="KW-0969">Cilium</keyword>
<dbReference type="AlphaFoldDB" id="A0A0A7RFJ2"/>
<dbReference type="GO" id="GO:0006605">
    <property type="term" value="P:protein targeting"/>
    <property type="evidence" value="ECO:0007669"/>
    <property type="project" value="InterPro"/>
</dbReference>
<dbReference type="PANTHER" id="PTHR30065">
    <property type="entry name" value="FLAGELLAR BIOSYNTHETIC PROTEIN FLIR"/>
    <property type="match status" value="1"/>
</dbReference>
<keyword evidence="6 7" id="KW-0472">Membrane</keyword>
<evidence type="ECO:0000313" key="8">
    <source>
        <dbReference type="EMBL" id="AJA33996.1"/>
    </source>
</evidence>
<protein>
    <submittedName>
        <fullName evidence="8">Flagellar biosynthetic protein FliR</fullName>
    </submittedName>
</protein>
<dbReference type="PANTHER" id="PTHR30065:SF1">
    <property type="entry name" value="SURFACE PRESENTATION OF ANTIGENS PROTEIN SPAR"/>
    <property type="match status" value="1"/>
</dbReference>
<comment type="subcellular location">
    <subcellularLocation>
        <location evidence="1">Cell membrane</location>
        <topology evidence="1">Multi-pass membrane protein</topology>
    </subcellularLocation>
</comment>
<gene>
    <name evidence="8" type="primary">fliR</name>
</gene>
<evidence type="ECO:0000256" key="3">
    <source>
        <dbReference type="ARBA" id="ARBA00022475"/>
    </source>
</evidence>
<feature type="transmembrane region" description="Helical" evidence="7">
    <location>
        <begin position="6"/>
        <end position="26"/>
    </location>
</feature>
<evidence type="ECO:0000256" key="7">
    <source>
        <dbReference type="SAM" id="Phobius"/>
    </source>
</evidence>
<feature type="transmembrane region" description="Helical" evidence="7">
    <location>
        <begin position="33"/>
        <end position="51"/>
    </location>
</feature>
<comment type="similarity">
    <text evidence="2">Belongs to the FliR/MopE/SpaR family.</text>
</comment>
<dbReference type="Pfam" id="PF01311">
    <property type="entry name" value="Bac_export_1"/>
    <property type="match status" value="1"/>
</dbReference>
<keyword evidence="8" id="KW-0282">Flagellum</keyword>
<name>A0A0A7RFJ2_9LACO</name>
<sequence>MTMAEVQIIALLLCRIMSFIASAPIFSQKAFPNLAKIIIGFSLIMAAYPLVAKYQSTSNELVFILLAAKEILVGLAMGYLSQLVFSAVTIAGQMIDFQVGFSIAQAYDSTFQMMSSQFGRVYYWLATAVFFMLDFYQQLLIGVIRSFKIISLTGGTADGATIEGVVRLFCQTMVMALELAAPMVVAMLVVNLMLGVISRSIPQINVLMLSLPLQTGLSFLLMLLILPNIISFFQANLPNSVNNMMDFIRSLK</sequence>
<feature type="transmembrane region" description="Helical" evidence="7">
    <location>
        <begin position="71"/>
        <end position="92"/>
    </location>
</feature>
<accession>A0A0A7RFJ2</accession>
<dbReference type="GO" id="GO:0005886">
    <property type="term" value="C:plasma membrane"/>
    <property type="evidence" value="ECO:0007669"/>
    <property type="project" value="UniProtKB-SubCell"/>
</dbReference>
<feature type="transmembrane region" description="Helical" evidence="7">
    <location>
        <begin position="173"/>
        <end position="194"/>
    </location>
</feature>
<feature type="transmembrane region" description="Helical" evidence="7">
    <location>
        <begin position="206"/>
        <end position="230"/>
    </location>
</feature>
<keyword evidence="4 7" id="KW-0812">Transmembrane</keyword>
<feature type="transmembrane region" description="Helical" evidence="7">
    <location>
        <begin position="121"/>
        <end position="144"/>
    </location>
</feature>
<keyword evidence="8" id="KW-0966">Cell projection</keyword>
<evidence type="ECO:0000256" key="2">
    <source>
        <dbReference type="ARBA" id="ARBA00009772"/>
    </source>
</evidence>
<dbReference type="PRINTS" id="PR00953">
    <property type="entry name" value="TYPE3IMRPROT"/>
</dbReference>
<organism evidence="8">
    <name type="scientific">Liquorilactobacillus ghanensis</name>
    <dbReference type="NCBI Taxonomy" id="399370"/>
    <lineage>
        <taxon>Bacteria</taxon>
        <taxon>Bacillati</taxon>
        <taxon>Bacillota</taxon>
        <taxon>Bacilli</taxon>
        <taxon>Lactobacillales</taxon>
        <taxon>Lactobacillaceae</taxon>
        <taxon>Liquorilactobacillus</taxon>
    </lineage>
</organism>
<keyword evidence="5 7" id="KW-1133">Transmembrane helix</keyword>
<evidence type="ECO:0000256" key="1">
    <source>
        <dbReference type="ARBA" id="ARBA00004651"/>
    </source>
</evidence>
<dbReference type="InterPro" id="IPR002010">
    <property type="entry name" value="T3SS_IM_R"/>
</dbReference>
<keyword evidence="3" id="KW-1003">Cell membrane</keyword>
<proteinExistence type="inferred from homology"/>
<evidence type="ECO:0000256" key="6">
    <source>
        <dbReference type="ARBA" id="ARBA00023136"/>
    </source>
</evidence>
<dbReference type="EMBL" id="KM886864">
    <property type="protein sequence ID" value="AJA33996.1"/>
    <property type="molecule type" value="Genomic_DNA"/>
</dbReference>
<evidence type="ECO:0000256" key="5">
    <source>
        <dbReference type="ARBA" id="ARBA00022989"/>
    </source>
</evidence>
<evidence type="ECO:0000256" key="4">
    <source>
        <dbReference type="ARBA" id="ARBA00022692"/>
    </source>
</evidence>